<evidence type="ECO:0000313" key="3">
    <source>
        <dbReference type="Proteomes" id="UP000224006"/>
    </source>
</evidence>
<feature type="compositionally biased region" description="Low complexity" evidence="1">
    <location>
        <begin position="71"/>
        <end position="97"/>
    </location>
</feature>
<keyword evidence="3" id="KW-1185">Reference proteome</keyword>
<dbReference type="Proteomes" id="UP000224006">
    <property type="component" value="Chromosome I"/>
</dbReference>
<feature type="region of interest" description="Disordered" evidence="1">
    <location>
        <begin position="1616"/>
        <end position="1749"/>
    </location>
</feature>
<dbReference type="OrthoDB" id="330858at2759"/>
<feature type="compositionally biased region" description="Basic and acidic residues" evidence="1">
    <location>
        <begin position="1508"/>
        <end position="1519"/>
    </location>
</feature>
<sequence length="2021" mass="214319">MDTRVRGQPPVAAVHVAVASALPTLSSGSTDRAPQAAGGTLSAPRHMESARDPWGGHGDDMSWQASGQHVSWSAGLSHAGAGAAPRSGSLGAAASASDRQGGLVETLAAHTERDLREFTGEGGTDDRFATRGRTGSSASHGFSQQQAHPDRHDRRRGRASYAAGEDMAGRGALILGQKENAPWGFFGVAPVQPLGLEPISSDKTASASRASARDEPNPHGSAPPSGDGSAAHPRGSCSFSRTSFFSVRESPCCFLSSTRASVTGSTDPFFSTPPRQPEFDSGFAELSRQADARGRGPDYLEMPSCGGSEASSCAPPRDFRHSSPVLSAARLSGAADWTADSHLARTPRRCAADELERVGTSGGGESSVSSARVFLPHRNPVGSAPGDLPVSPYAGQWSLGAHSASSAGGLSPLAGGLSCSDPPDPTEGSPSVAAALSIFPFLLPSAAALALDGRRTRRLARSGRPLGGGRPASAKSASSRYSESFPRRSSSTQSASAGLPASEAACVSVGLSVASPAVSGGSEKARTPDVAPGGPTESAWEADPLVQEALCSCLAAAAPEAEESDLRRLQQNSAELDLLLPQMPLGELCVLDTAPSANSPCAAEGSGTESAGKGHWSMRGRSDSCGQGSRTTRRMTGRRVKVCRCLRPLASSLQTRSLCDLYEEEAFFLPEQDILEVKFNWWQMLKREFRVQVQWELQRELQKQRGGELPKQSREERLLSRWSYCVSSVTALHVPKARRILQDGPLALHDGMAIDGAGGNADARDMGASCGRDGLGDLDVSALLPRACESEGEAEGFMDCSTDPQGPGGEGRKILSRQMRQRVWTWMWECSSGLGFCVPSRFLGLQLLDAYVAHELSPLDPEKEDQVSLAAVACLLIAAGLRGHWKDLQKDAYLAAIVRGLDFPYSIDEVIQTQYDILHLLPSGIMLSKTVIDYFRLYLAHLKELPNLLQHLDTGGPELPGAEAKSSSAVSSFLRQSSTSLLPDLAARCDRRLSCVSASRGSGAGPKEDSDSRGLAGEILQHTGAFFTPLLSEQSSLDTAGARAGEGHMDCLDSSRGRQDSHPVGASVGLSTGTGVCVSISSGASSRWNSPLPVAASESEEAGDATDQGLVSLFEFWKCTGLLACLEALILRSCSAIVGSAGPPLLVPPSRLVAALLLRLIEPFSMARLVEKKTERDRRTRGLPPQLAVDPDPVLGRGSIASWSRFLCTFVFRLHYDADMVFWKAVLAPVIDGVLSMEDNRCFLALWEAGSEVWANLISRSCIFEENGVPGAPAEVAGGVRDVRAPHSGERELSEGWSRVASEAAVPASHLGQHSRGETLADRAEGFASPWGAARRRRSPESGSSAAARTSFSWSASEPRRVQEMQTGAKDTHGRENVTGLTIQDPSAVHVVVPVAPAHASHYASHIRRELLAAAAARPSWSADHGEAPSARPGSTHRTPVAVYAVTALGFDASAGSAQVETGEWTKQTGYPAQDTMQWETDEGCKAWTPVGAAPGAARFAPSATDSETPRREAGRVLEESGGGGRHRGPREARSPSVSEKRRRSVRDQLAMPADHKFQKFGSDSGPPQASVARGEIMYASAKEGHPRSRDRQKSGGERHRASWSVVADTQLEAQQHNDQPPSLGATSAGPHSTARRSRLDAIPLQPRQSDTEAISALAGQRDLPRRSTAEREQDARRARHSSTPADTFISERGTRASPRSSAPSVRVQAPPRGEPPSQAFGGGDWPSAHPRGVSADGRDWEPGHWHSSAAAARDAGSCAAALPSLPPRLPRASGDARFEECIRLSVGYTVRRPSGRNETSPSVPSEPPVWSLPQQDGADAGVFFHAEGAACPSPVFFTPSPLKEPPTFGCAAKSVPDADFCLETDAWRGSRQFERAVWHTMERWDDAVSPPEEEAEQVSAGGSLAMSERIAAPGEAAWSMGMGSVRSLTTAYVCHVLPRSHEHPPTATVPGEPKRRRRHPVTPPDGKVGIPLYGPLADNARRSRGLTILPSGVALIAERLNYSHPGQDKNTSKRNPAAWL</sequence>
<feature type="compositionally biased region" description="Low complexity" evidence="1">
    <location>
        <begin position="1492"/>
        <end position="1504"/>
    </location>
</feature>
<feature type="compositionally biased region" description="Low complexity" evidence="1">
    <location>
        <begin position="1696"/>
        <end position="1708"/>
    </location>
</feature>
<organism evidence="2 3">
    <name type="scientific">Besnoitia besnoiti</name>
    <name type="common">Apicomplexan protozoan</name>
    <dbReference type="NCBI Taxonomy" id="94643"/>
    <lineage>
        <taxon>Eukaryota</taxon>
        <taxon>Sar</taxon>
        <taxon>Alveolata</taxon>
        <taxon>Apicomplexa</taxon>
        <taxon>Conoidasida</taxon>
        <taxon>Coccidia</taxon>
        <taxon>Eucoccidiorida</taxon>
        <taxon>Eimeriorina</taxon>
        <taxon>Sarcocystidae</taxon>
        <taxon>Besnoitia</taxon>
    </lineage>
</organism>
<dbReference type="KEGG" id="bbes:BESB_003750"/>
<dbReference type="SUPFAM" id="SSF47954">
    <property type="entry name" value="Cyclin-like"/>
    <property type="match status" value="1"/>
</dbReference>
<dbReference type="EMBL" id="NWUJ01000001">
    <property type="protein sequence ID" value="PFH38034.1"/>
    <property type="molecule type" value="Genomic_DNA"/>
</dbReference>
<dbReference type="RefSeq" id="XP_029222043.1">
    <property type="nucleotide sequence ID" value="XM_029359130.1"/>
</dbReference>
<feature type="compositionally biased region" description="Low complexity" evidence="1">
    <location>
        <begin position="472"/>
        <end position="484"/>
    </location>
</feature>
<comment type="caution">
    <text evidence="2">The sequence shown here is derived from an EMBL/GenBank/DDBJ whole genome shotgun (WGS) entry which is preliminary data.</text>
</comment>
<evidence type="ECO:0000313" key="2">
    <source>
        <dbReference type="EMBL" id="PFH38034.1"/>
    </source>
</evidence>
<reference evidence="2 3" key="1">
    <citation type="submission" date="2017-09" db="EMBL/GenBank/DDBJ databases">
        <title>Genome sequencing of Besnoitia besnoiti strain Bb-Ger1.</title>
        <authorList>
            <person name="Schares G."/>
            <person name="Venepally P."/>
            <person name="Lorenzi H.A."/>
        </authorList>
    </citation>
    <scope>NUCLEOTIDE SEQUENCE [LARGE SCALE GENOMIC DNA]</scope>
    <source>
        <strain evidence="2 3">Bb-Ger1</strain>
    </source>
</reference>
<name>A0A2A9MLA8_BESBE</name>
<proteinExistence type="predicted"/>
<feature type="region of interest" description="Disordered" evidence="1">
    <location>
        <begin position="260"/>
        <end position="280"/>
    </location>
</feature>
<feature type="region of interest" description="Disordered" evidence="1">
    <location>
        <begin position="1487"/>
        <end position="1604"/>
    </location>
</feature>
<feature type="compositionally biased region" description="Basic and acidic residues" evidence="1">
    <location>
        <begin position="1663"/>
        <end position="1677"/>
    </location>
</feature>
<dbReference type="VEuPathDB" id="ToxoDB:BESB_003750"/>
<feature type="region of interest" description="Disordered" evidence="1">
    <location>
        <begin position="1331"/>
        <end position="1374"/>
    </location>
</feature>
<feature type="compositionally biased region" description="Basic and acidic residues" evidence="1">
    <location>
        <begin position="1045"/>
        <end position="1061"/>
    </location>
</feature>
<evidence type="ECO:0000256" key="1">
    <source>
        <dbReference type="SAM" id="MobiDB-lite"/>
    </source>
</evidence>
<feature type="compositionally biased region" description="Basic and acidic residues" evidence="1">
    <location>
        <begin position="1583"/>
        <end position="1601"/>
    </location>
</feature>
<feature type="region of interest" description="Disordered" evidence="1">
    <location>
        <begin position="1042"/>
        <end position="1068"/>
    </location>
</feature>
<dbReference type="GeneID" id="40305438"/>
<feature type="compositionally biased region" description="Polar residues" evidence="1">
    <location>
        <begin position="260"/>
        <end position="269"/>
    </location>
</feature>
<dbReference type="InterPro" id="IPR036915">
    <property type="entry name" value="Cyclin-like_sf"/>
</dbReference>
<accession>A0A2A9MLA8</accession>
<feature type="compositionally biased region" description="Basic and acidic residues" evidence="1">
    <location>
        <begin position="110"/>
        <end position="129"/>
    </location>
</feature>
<dbReference type="Gene3D" id="1.10.472.10">
    <property type="entry name" value="Cyclin-like"/>
    <property type="match status" value="1"/>
</dbReference>
<feature type="region of interest" description="Disordered" evidence="1">
    <location>
        <begin position="601"/>
        <end position="633"/>
    </location>
</feature>
<feature type="region of interest" description="Disordered" evidence="1">
    <location>
        <begin position="197"/>
        <end position="234"/>
    </location>
</feature>
<protein>
    <submittedName>
        <fullName evidence="2">Uncharacterized protein</fullName>
    </submittedName>
</protein>
<feature type="region of interest" description="Disordered" evidence="1">
    <location>
        <begin position="460"/>
        <end position="497"/>
    </location>
</feature>
<feature type="region of interest" description="Disordered" evidence="1">
    <location>
        <begin position="516"/>
        <end position="539"/>
    </location>
</feature>
<feature type="compositionally biased region" description="Polar residues" evidence="1">
    <location>
        <begin position="23"/>
        <end position="32"/>
    </location>
</feature>
<gene>
    <name evidence="2" type="ORF">BESB_003750</name>
</gene>
<feature type="region of interest" description="Disordered" evidence="1">
    <location>
        <begin position="22"/>
        <end position="162"/>
    </location>
</feature>
<feature type="compositionally biased region" description="Polar residues" evidence="1">
    <location>
        <begin position="133"/>
        <end position="147"/>
    </location>
</feature>
<feature type="compositionally biased region" description="Polar residues" evidence="1">
    <location>
        <begin position="1341"/>
        <end position="1356"/>
    </location>
</feature>
<feature type="region of interest" description="Disordered" evidence="1">
    <location>
        <begin position="1941"/>
        <end position="1973"/>
    </location>
</feature>
<feature type="compositionally biased region" description="Polar residues" evidence="1">
    <location>
        <begin position="487"/>
        <end position="496"/>
    </location>
</feature>